<keyword evidence="2" id="KW-0808">Transferase</keyword>
<keyword evidence="3 5" id="KW-0418">Kinase</keyword>
<dbReference type="InterPro" id="IPR029056">
    <property type="entry name" value="Ribokinase-like"/>
</dbReference>
<accession>A0ABV8QPD2</accession>
<dbReference type="PANTHER" id="PTHR43085:SF57">
    <property type="entry name" value="CARBOHYDRATE KINASE PFKB DOMAIN-CONTAINING PROTEIN"/>
    <property type="match status" value="1"/>
</dbReference>
<dbReference type="CDD" id="cd01166">
    <property type="entry name" value="KdgK"/>
    <property type="match status" value="1"/>
</dbReference>
<reference evidence="6" key="1">
    <citation type="journal article" date="2019" name="Int. J. Syst. Evol. Microbiol.">
        <title>The Global Catalogue of Microorganisms (GCM) 10K type strain sequencing project: providing services to taxonomists for standard genome sequencing and annotation.</title>
        <authorList>
            <consortium name="The Broad Institute Genomics Platform"/>
            <consortium name="The Broad Institute Genome Sequencing Center for Infectious Disease"/>
            <person name="Wu L."/>
            <person name="Ma J."/>
        </authorList>
    </citation>
    <scope>NUCLEOTIDE SEQUENCE [LARGE SCALE GENOMIC DNA]</scope>
    <source>
        <strain evidence="6">CECT 8289</strain>
    </source>
</reference>
<dbReference type="Proteomes" id="UP001595907">
    <property type="component" value="Unassembled WGS sequence"/>
</dbReference>
<organism evidence="5 6">
    <name type="scientific">Ferruginibacter yonginensis</name>
    <dbReference type="NCBI Taxonomy" id="1310416"/>
    <lineage>
        <taxon>Bacteria</taxon>
        <taxon>Pseudomonadati</taxon>
        <taxon>Bacteroidota</taxon>
        <taxon>Chitinophagia</taxon>
        <taxon>Chitinophagales</taxon>
        <taxon>Chitinophagaceae</taxon>
        <taxon>Ferruginibacter</taxon>
    </lineage>
</organism>
<dbReference type="Gene3D" id="3.40.1190.20">
    <property type="match status" value="1"/>
</dbReference>
<dbReference type="GO" id="GO:0016301">
    <property type="term" value="F:kinase activity"/>
    <property type="evidence" value="ECO:0007669"/>
    <property type="project" value="UniProtKB-KW"/>
</dbReference>
<dbReference type="InterPro" id="IPR050306">
    <property type="entry name" value="PfkB_Carbo_kinase"/>
</dbReference>
<evidence type="ECO:0000256" key="1">
    <source>
        <dbReference type="ARBA" id="ARBA00010688"/>
    </source>
</evidence>
<dbReference type="InterPro" id="IPR011611">
    <property type="entry name" value="PfkB_dom"/>
</dbReference>
<evidence type="ECO:0000259" key="4">
    <source>
        <dbReference type="Pfam" id="PF00294"/>
    </source>
</evidence>
<dbReference type="EMBL" id="JBHSCZ010000001">
    <property type="protein sequence ID" value="MFC4261467.1"/>
    <property type="molecule type" value="Genomic_DNA"/>
</dbReference>
<sequence>MTQRSQKNIVCFGELLLRYSPYMNGAFIRDAQMPVYIGGAELNVASALAQWQQPVSYVTALPNHYLANEIVDYVKSNNIKTQHIHYAGERIGAYYLPQGADLKNNAVIYDRNYSSFAQLQPGDIDWHTVLKDAHWFHFSAISPALNATAAAVCLEAVQVASSLGITISVDLNYRAKLWQYGETPVSVMQPLLKYCDVIMGNIWAAEKLAGIALPSNFDATSTDEHIFLQTSQTSAQQLQQQYPTCKIVANTFRFDDGAGIKYYAAYHTGATMAHTQTFKVPHIVDKIGSGDCFMAGLIYGIDQQLPPQQIIDTAATAAILKLQQLGDATSSTLADIKNALPIYE</sequence>
<proteinExistence type="inferred from homology"/>
<dbReference type="SUPFAM" id="SSF53613">
    <property type="entry name" value="Ribokinase-like"/>
    <property type="match status" value="1"/>
</dbReference>
<keyword evidence="6" id="KW-1185">Reference proteome</keyword>
<evidence type="ECO:0000256" key="3">
    <source>
        <dbReference type="ARBA" id="ARBA00022777"/>
    </source>
</evidence>
<dbReference type="RefSeq" id="WP_379705863.1">
    <property type="nucleotide sequence ID" value="NZ_JBHSCZ010000001.1"/>
</dbReference>
<evidence type="ECO:0000313" key="5">
    <source>
        <dbReference type="EMBL" id="MFC4261467.1"/>
    </source>
</evidence>
<name>A0ABV8QPD2_9BACT</name>
<evidence type="ECO:0000256" key="2">
    <source>
        <dbReference type="ARBA" id="ARBA00022679"/>
    </source>
</evidence>
<dbReference type="Pfam" id="PF00294">
    <property type="entry name" value="PfkB"/>
    <property type="match status" value="1"/>
</dbReference>
<evidence type="ECO:0000313" key="6">
    <source>
        <dbReference type="Proteomes" id="UP001595907"/>
    </source>
</evidence>
<comment type="similarity">
    <text evidence="1">Belongs to the carbohydrate kinase PfkB family.</text>
</comment>
<gene>
    <name evidence="5" type="ORF">ACFOWM_01135</name>
</gene>
<protein>
    <submittedName>
        <fullName evidence="5">PfkB family carbohydrate kinase</fullName>
    </submittedName>
</protein>
<feature type="domain" description="Carbohydrate kinase PfkB" evidence="4">
    <location>
        <begin position="7"/>
        <end position="330"/>
    </location>
</feature>
<comment type="caution">
    <text evidence="5">The sequence shown here is derived from an EMBL/GenBank/DDBJ whole genome shotgun (WGS) entry which is preliminary data.</text>
</comment>
<dbReference type="PANTHER" id="PTHR43085">
    <property type="entry name" value="HEXOKINASE FAMILY MEMBER"/>
    <property type="match status" value="1"/>
</dbReference>